<dbReference type="Proteomes" id="UP000583387">
    <property type="component" value="Unassembled WGS sequence"/>
</dbReference>
<keyword evidence="17" id="KW-1185">Reference proteome</keyword>
<dbReference type="InterPro" id="IPR052915">
    <property type="entry name" value="RtcB-like"/>
</dbReference>
<comment type="similarity">
    <text evidence="1">Belongs to the RtcB family.</text>
</comment>
<keyword evidence="7" id="KW-0692">RNA repair</keyword>
<dbReference type="FunFam" id="3.90.1860.10:FF:000002">
    <property type="entry name" value="RNA-splicing ligase RtcB"/>
    <property type="match status" value="1"/>
</dbReference>
<dbReference type="InterPro" id="IPR001233">
    <property type="entry name" value="RtcB"/>
</dbReference>
<dbReference type="InterPro" id="IPR036025">
    <property type="entry name" value="RtcB-like_sf"/>
</dbReference>
<dbReference type="SUPFAM" id="SSF103365">
    <property type="entry name" value="Hypothetical protein PH1602"/>
    <property type="match status" value="1"/>
</dbReference>
<accession>A0A7U7I878</accession>
<feature type="binding site" evidence="14">
    <location>
        <begin position="300"/>
        <end position="303"/>
    </location>
    <ligand>
        <name>GMP</name>
        <dbReference type="ChEBI" id="CHEBI:58115"/>
    </ligand>
</feature>
<evidence type="ECO:0000256" key="10">
    <source>
        <dbReference type="ARBA" id="ARBA00030221"/>
    </source>
</evidence>
<evidence type="ECO:0000256" key="14">
    <source>
        <dbReference type="PIRSR" id="PIRSR601233-2"/>
    </source>
</evidence>
<dbReference type="PANTHER" id="PTHR43749">
    <property type="entry name" value="RNA-SPLICING LIGASE RTCB"/>
    <property type="match status" value="1"/>
</dbReference>
<feature type="binding site" evidence="14">
    <location>
        <position position="394"/>
    </location>
    <ligand>
        <name>GMP</name>
        <dbReference type="ChEBI" id="CHEBI:58115"/>
    </ligand>
</feature>
<evidence type="ECO:0000256" key="4">
    <source>
        <dbReference type="ARBA" id="ARBA00022598"/>
    </source>
</evidence>
<keyword evidence="8 14" id="KW-0342">GTP-binding</keyword>
<evidence type="ECO:0000313" key="16">
    <source>
        <dbReference type="EMBL" id="CAD5106960.1"/>
    </source>
</evidence>
<keyword evidence="4 16" id="KW-0436">Ligase</keyword>
<proteinExistence type="inferred from homology"/>
<dbReference type="GO" id="GO:0030145">
    <property type="term" value="F:manganese ion binding"/>
    <property type="evidence" value="ECO:0007669"/>
    <property type="project" value="TreeGrafter"/>
</dbReference>
<dbReference type="Pfam" id="PF01139">
    <property type="entry name" value="RtcB"/>
    <property type="match status" value="1"/>
</dbReference>
<evidence type="ECO:0000256" key="8">
    <source>
        <dbReference type="ARBA" id="ARBA00023134"/>
    </source>
</evidence>
<comment type="caution">
    <text evidence="16">The sequence shown here is derived from an EMBL/GenBank/DDBJ whole genome shotgun (WGS) entry which is preliminary data.</text>
</comment>
<dbReference type="GO" id="GO:0042245">
    <property type="term" value="P:RNA repair"/>
    <property type="evidence" value="ECO:0007669"/>
    <property type="project" value="UniProtKB-KW"/>
</dbReference>
<dbReference type="RefSeq" id="WP_187670316.1">
    <property type="nucleotide sequence ID" value="NZ_CAJFCI010000029.1"/>
</dbReference>
<evidence type="ECO:0000256" key="1">
    <source>
        <dbReference type="ARBA" id="ARBA00008071"/>
    </source>
</evidence>
<feature type="binding site" evidence="14">
    <location>
        <position position="307"/>
    </location>
    <ligand>
        <name>GMP</name>
        <dbReference type="ChEBI" id="CHEBI:58115"/>
    </ligand>
</feature>
<dbReference type="EC" id="6.5.1.8" evidence="3"/>
<dbReference type="PROSITE" id="PS01288">
    <property type="entry name" value="UPF0027"/>
    <property type="match status" value="1"/>
</dbReference>
<evidence type="ECO:0000256" key="2">
    <source>
        <dbReference type="ARBA" id="ARBA00011245"/>
    </source>
</evidence>
<dbReference type="GO" id="GO:0006396">
    <property type="term" value="P:RNA processing"/>
    <property type="evidence" value="ECO:0007669"/>
    <property type="project" value="InterPro"/>
</dbReference>
<evidence type="ECO:0000256" key="13">
    <source>
        <dbReference type="PIRSR" id="PIRSR601233-1"/>
    </source>
</evidence>
<comment type="catalytic activity">
    <reaction evidence="11">
        <text>a 3'-end 3'-phospho-ribonucleotide-RNA + a 5'-end dephospho-ribonucleoside-RNA + GTP = a ribonucleotidyl-ribonucleotide-RNA + GMP + diphosphate</text>
        <dbReference type="Rhea" id="RHEA:68076"/>
        <dbReference type="Rhea" id="RHEA-COMP:10463"/>
        <dbReference type="Rhea" id="RHEA-COMP:13936"/>
        <dbReference type="Rhea" id="RHEA-COMP:17355"/>
        <dbReference type="ChEBI" id="CHEBI:33019"/>
        <dbReference type="ChEBI" id="CHEBI:37565"/>
        <dbReference type="ChEBI" id="CHEBI:58115"/>
        <dbReference type="ChEBI" id="CHEBI:83062"/>
        <dbReference type="ChEBI" id="CHEBI:138284"/>
        <dbReference type="ChEBI" id="CHEBI:173118"/>
        <dbReference type="EC" id="6.5.1.8"/>
    </reaction>
</comment>
<feature type="active site" description="GMP-histidine intermediate" evidence="13">
    <location>
        <position position="324"/>
    </location>
</feature>
<protein>
    <recommendedName>
        <fullName evidence="10">3'-phosphate/5'-hydroxy nucleic acid ligase</fullName>
        <ecNumber evidence="3">6.5.1.8</ecNumber>
    </recommendedName>
    <alternativeName>
        <fullName evidence="10">3'-phosphate/5'-hydroxy nucleic acid ligase</fullName>
    </alternativeName>
</protein>
<gene>
    <name evidence="16" type="primary">rtcB</name>
    <name evidence="16" type="ORF">PSEWESI4_01228</name>
</gene>
<feature type="binding site" evidence="15">
    <location>
        <position position="268"/>
    </location>
    <ligand>
        <name>Mn(2+)</name>
        <dbReference type="ChEBI" id="CHEBI:29035"/>
        <label>2</label>
    </ligand>
</feature>
<feature type="binding site" evidence="14">
    <location>
        <begin position="268"/>
        <end position="269"/>
    </location>
    <ligand>
        <name>GMP</name>
        <dbReference type="ChEBI" id="CHEBI:58115"/>
    </ligand>
</feature>
<evidence type="ECO:0000256" key="15">
    <source>
        <dbReference type="PIRSR" id="PIRSR601233-3"/>
    </source>
</evidence>
<evidence type="ECO:0000256" key="11">
    <source>
        <dbReference type="ARBA" id="ARBA00047746"/>
    </source>
</evidence>
<dbReference type="GO" id="GO:0003909">
    <property type="term" value="F:DNA ligase activity"/>
    <property type="evidence" value="ECO:0007669"/>
    <property type="project" value="TreeGrafter"/>
</dbReference>
<evidence type="ECO:0000256" key="5">
    <source>
        <dbReference type="ARBA" id="ARBA00022723"/>
    </source>
</evidence>
<evidence type="ECO:0000256" key="6">
    <source>
        <dbReference type="ARBA" id="ARBA00022741"/>
    </source>
</evidence>
<dbReference type="AlphaFoldDB" id="A0A7U7I878"/>
<comment type="subunit">
    <text evidence="2">Monomer.</text>
</comment>
<evidence type="ECO:0000256" key="7">
    <source>
        <dbReference type="ARBA" id="ARBA00022800"/>
    </source>
</evidence>
<dbReference type="GO" id="GO:0170057">
    <property type="term" value="F:RNA ligase (GTP) activity"/>
    <property type="evidence" value="ECO:0007669"/>
    <property type="project" value="UniProtKB-EC"/>
</dbReference>
<sequence length="395" mass="43678">MAGKPIKFWTDGVPVEPEARQQLLNTAQLPFIFKHIAVMPDVHLGKGSTIGSVIPTVGAIIPAAVGVDIGCGMIAARTSLVAADLPDNLHGLRRAIEQAVPHGKTFGRHDQGAWSDVPAAADQAWRALSGRFKRITDKYPRLAKTNNRQHLGTLGTGNHFIEVCLDETEQVWFMLHSGSRGVGNAIGTLFIELAQADMRQHIANLPDRDLAYFEEGSRHFADYMEAVEWAQDFARQNRALMMHAVIDAARRVIRKPFEAELEAVNCHHNYVQRERHFSREVLVTRKGAVSAQKGQLGIIPGSMGAKSYIVRGLGHEESFCSCSHGAGRVMSRTQAKKRFSVEDQVRATAHVECRKDKEVIDEIPMAYKDIDAVMAAQRDLVEVVHTLRQVVCVKG</sequence>
<evidence type="ECO:0000256" key="9">
    <source>
        <dbReference type="ARBA" id="ARBA00023211"/>
    </source>
</evidence>
<evidence type="ECO:0000256" key="12">
    <source>
        <dbReference type="ARBA" id="ARBA00049514"/>
    </source>
</evidence>
<feature type="binding site" evidence="14">
    <location>
        <begin position="158"/>
        <end position="162"/>
    </location>
    <ligand>
        <name>GMP</name>
        <dbReference type="ChEBI" id="CHEBI:58115"/>
    </ligand>
</feature>
<evidence type="ECO:0000313" key="17">
    <source>
        <dbReference type="Proteomes" id="UP000583387"/>
    </source>
</evidence>
<reference evidence="16 17" key="1">
    <citation type="submission" date="2020-08" db="EMBL/GenBank/DDBJ databases">
        <authorList>
            <person name="Criscuolo A."/>
        </authorList>
    </citation>
    <scope>NUCLEOTIDE SEQUENCE [LARGE SCALE GENOMIC DNA]</scope>
    <source>
        <strain evidence="16">CIP111764</strain>
    </source>
</reference>
<name>A0A7U7I878_9GAMM</name>
<evidence type="ECO:0000256" key="3">
    <source>
        <dbReference type="ARBA" id="ARBA00012726"/>
    </source>
</evidence>
<feature type="binding site" evidence="14">
    <location>
        <begin position="324"/>
        <end position="327"/>
    </location>
    <ligand>
        <name>GMP</name>
        <dbReference type="ChEBI" id="CHEBI:58115"/>
    </ligand>
</feature>
<keyword evidence="9 15" id="KW-0464">Manganese</keyword>
<comment type="catalytic activity">
    <reaction evidence="12">
        <text>a 3'-end 2',3'-cyclophospho-ribonucleotide-RNA + a 5'-end dephospho-ribonucleoside-RNA + GTP + H2O = a ribonucleotidyl-ribonucleotide-RNA + GMP + diphosphate + H(+)</text>
        <dbReference type="Rhea" id="RHEA:68080"/>
        <dbReference type="Rhea" id="RHEA-COMP:10464"/>
        <dbReference type="Rhea" id="RHEA-COMP:13936"/>
        <dbReference type="Rhea" id="RHEA-COMP:17355"/>
        <dbReference type="ChEBI" id="CHEBI:15377"/>
        <dbReference type="ChEBI" id="CHEBI:15378"/>
        <dbReference type="ChEBI" id="CHEBI:33019"/>
        <dbReference type="ChEBI" id="CHEBI:37565"/>
        <dbReference type="ChEBI" id="CHEBI:58115"/>
        <dbReference type="ChEBI" id="CHEBI:83064"/>
        <dbReference type="ChEBI" id="CHEBI:138284"/>
        <dbReference type="ChEBI" id="CHEBI:173118"/>
        <dbReference type="EC" id="6.5.1.8"/>
    </reaction>
</comment>
<organism evidence="16 17">
    <name type="scientific">Zestomonas carbonaria</name>
    <dbReference type="NCBI Taxonomy" id="2762745"/>
    <lineage>
        <taxon>Bacteria</taxon>
        <taxon>Pseudomonadati</taxon>
        <taxon>Pseudomonadota</taxon>
        <taxon>Gammaproteobacteria</taxon>
        <taxon>Pseudomonadales</taxon>
        <taxon>Pseudomonadaceae</taxon>
        <taxon>Zestomonas</taxon>
    </lineage>
</organism>
<feature type="binding site" evidence="15">
    <location>
        <position position="159"/>
    </location>
    <ligand>
        <name>Mn(2+)</name>
        <dbReference type="ChEBI" id="CHEBI:29035"/>
        <label>1</label>
    </ligand>
</feature>
<keyword evidence="6 14" id="KW-0547">Nucleotide-binding</keyword>
<dbReference type="PANTHER" id="PTHR43749:SF2">
    <property type="entry name" value="RNA-SPLICING LIGASE RTCB"/>
    <property type="match status" value="1"/>
</dbReference>
<keyword evidence="5 15" id="KW-0479">Metal-binding</keyword>
<dbReference type="GO" id="GO:0006281">
    <property type="term" value="P:DNA repair"/>
    <property type="evidence" value="ECO:0007669"/>
    <property type="project" value="TreeGrafter"/>
</dbReference>
<comment type="cofactor">
    <cofactor evidence="15">
        <name>Mn(2+)</name>
        <dbReference type="ChEBI" id="CHEBI:29035"/>
    </cofactor>
    <text evidence="15">Binds 2 manganese ions per subunit.</text>
</comment>
<feature type="binding site" evidence="15">
    <location>
        <position position="176"/>
    </location>
    <ligand>
        <name>Mn(2+)</name>
        <dbReference type="ChEBI" id="CHEBI:29035"/>
        <label>2</label>
    </ligand>
</feature>
<feature type="binding site" evidence="15">
    <location>
        <position position="68"/>
    </location>
    <ligand>
        <name>Mn(2+)</name>
        <dbReference type="ChEBI" id="CHEBI:29035"/>
        <label>1</label>
    </ligand>
</feature>
<dbReference type="EMBL" id="CAJFCI010000029">
    <property type="protein sequence ID" value="CAD5106960.1"/>
    <property type="molecule type" value="Genomic_DNA"/>
</dbReference>
<dbReference type="Gene3D" id="3.90.1860.10">
    <property type="entry name" value="tRNA-splicing ligase RtcB"/>
    <property type="match status" value="1"/>
</dbReference>
<dbReference type="GO" id="GO:0005525">
    <property type="term" value="F:GTP binding"/>
    <property type="evidence" value="ECO:0007669"/>
    <property type="project" value="UniProtKB-KW"/>
</dbReference>